<dbReference type="SUPFAM" id="SSF88659">
    <property type="entry name" value="Sigma3 and sigma4 domains of RNA polymerase sigma factors"/>
    <property type="match status" value="1"/>
</dbReference>
<dbReference type="GO" id="GO:0016987">
    <property type="term" value="F:sigma factor activity"/>
    <property type="evidence" value="ECO:0007669"/>
    <property type="project" value="UniProtKB-KW"/>
</dbReference>
<evidence type="ECO:0000256" key="3">
    <source>
        <dbReference type="ARBA" id="ARBA00023082"/>
    </source>
</evidence>
<sequence length="194" mass="21784">MSTHEPAEGADRLAPPAGGLPASPDHRVAERAAVDRAFSAFYRESITRLTGYLIVSGTPARIAADIAQEAMIELYKRWESVQYPRTYAYKTAGRRWARRVADLQREALVDELPESTSLLPQPDALAEFEARQQMLQVLKTLPLRQRQVLFLTLQSFTPTEIAEQLELEAATVRAHLMRARRAAAARIREGEAEE</sequence>
<evidence type="ECO:0000313" key="7">
    <source>
        <dbReference type="EMBL" id="GDY49080.1"/>
    </source>
</evidence>
<evidence type="ECO:0000256" key="4">
    <source>
        <dbReference type="ARBA" id="ARBA00023163"/>
    </source>
</evidence>
<dbReference type="InterPro" id="IPR013325">
    <property type="entry name" value="RNA_pol_sigma_r2"/>
</dbReference>
<name>A0A4D4KR74_9ACTN</name>
<keyword evidence="2" id="KW-0805">Transcription regulation</keyword>
<dbReference type="InterPro" id="IPR036388">
    <property type="entry name" value="WH-like_DNA-bd_sf"/>
</dbReference>
<dbReference type="Proteomes" id="UP000299290">
    <property type="component" value="Unassembled WGS sequence"/>
</dbReference>
<keyword evidence="3" id="KW-0731">Sigma factor</keyword>
<feature type="domain" description="RNA polymerase sigma factor 70 region 4 type 2" evidence="6">
    <location>
        <begin position="132"/>
        <end position="181"/>
    </location>
</feature>
<evidence type="ECO:0000313" key="8">
    <source>
        <dbReference type="Proteomes" id="UP000299290"/>
    </source>
</evidence>
<dbReference type="InterPro" id="IPR013324">
    <property type="entry name" value="RNA_pol_sigma_r3/r4-like"/>
</dbReference>
<accession>A0A4D4KR74</accession>
<dbReference type="SUPFAM" id="SSF88946">
    <property type="entry name" value="Sigma2 domain of RNA polymerase sigma factors"/>
    <property type="match status" value="1"/>
</dbReference>
<dbReference type="Gene3D" id="1.10.1740.10">
    <property type="match status" value="1"/>
</dbReference>
<feature type="region of interest" description="Disordered" evidence="5">
    <location>
        <begin position="1"/>
        <end position="24"/>
    </location>
</feature>
<evidence type="ECO:0000256" key="5">
    <source>
        <dbReference type="SAM" id="MobiDB-lite"/>
    </source>
</evidence>
<dbReference type="AlphaFoldDB" id="A0A4D4KR74"/>
<keyword evidence="8" id="KW-1185">Reference proteome</keyword>
<dbReference type="InterPro" id="IPR039425">
    <property type="entry name" value="RNA_pol_sigma-70-like"/>
</dbReference>
<dbReference type="Pfam" id="PF08281">
    <property type="entry name" value="Sigma70_r4_2"/>
    <property type="match status" value="1"/>
</dbReference>
<dbReference type="GO" id="GO:0003677">
    <property type="term" value="F:DNA binding"/>
    <property type="evidence" value="ECO:0007669"/>
    <property type="project" value="InterPro"/>
</dbReference>
<dbReference type="Gene3D" id="1.10.10.10">
    <property type="entry name" value="Winged helix-like DNA-binding domain superfamily/Winged helix DNA-binding domain"/>
    <property type="match status" value="1"/>
</dbReference>
<gene>
    <name evidence="7" type="ORF">SANT12839_099620</name>
</gene>
<proteinExistence type="inferred from homology"/>
<reference evidence="7 8" key="1">
    <citation type="journal article" date="2020" name="Int. J. Syst. Evol. Microbiol.">
        <title>Reclassification of Streptomyces castelarensis and Streptomyces sporoclivatus as later heterotypic synonyms of Streptomyces antimycoticus.</title>
        <authorList>
            <person name="Komaki H."/>
            <person name="Tamura T."/>
        </authorList>
    </citation>
    <scope>NUCLEOTIDE SEQUENCE [LARGE SCALE GENOMIC DNA]</scope>
    <source>
        <strain evidence="7 8">NBRC 12839</strain>
    </source>
</reference>
<dbReference type="PANTHER" id="PTHR43133:SF46">
    <property type="entry name" value="RNA POLYMERASE SIGMA-70 FACTOR ECF SUBFAMILY"/>
    <property type="match status" value="1"/>
</dbReference>
<evidence type="ECO:0000256" key="2">
    <source>
        <dbReference type="ARBA" id="ARBA00023015"/>
    </source>
</evidence>
<dbReference type="GO" id="GO:0006352">
    <property type="term" value="P:DNA-templated transcription initiation"/>
    <property type="evidence" value="ECO:0007669"/>
    <property type="project" value="InterPro"/>
</dbReference>
<keyword evidence="4" id="KW-0804">Transcription</keyword>
<feature type="compositionally biased region" description="Basic and acidic residues" evidence="5">
    <location>
        <begin position="1"/>
        <end position="11"/>
    </location>
</feature>
<evidence type="ECO:0000256" key="1">
    <source>
        <dbReference type="ARBA" id="ARBA00010641"/>
    </source>
</evidence>
<dbReference type="InterPro" id="IPR014284">
    <property type="entry name" value="RNA_pol_sigma-70_dom"/>
</dbReference>
<dbReference type="EMBL" id="BJHV01000002">
    <property type="protein sequence ID" value="GDY49080.1"/>
    <property type="molecule type" value="Genomic_DNA"/>
</dbReference>
<comment type="caution">
    <text evidence="7">The sequence shown here is derived from an EMBL/GenBank/DDBJ whole genome shotgun (WGS) entry which is preliminary data.</text>
</comment>
<dbReference type="NCBIfam" id="TIGR02937">
    <property type="entry name" value="sigma70-ECF"/>
    <property type="match status" value="1"/>
</dbReference>
<dbReference type="RefSeq" id="WP_137970462.1">
    <property type="nucleotide sequence ID" value="NZ_BJHV01000002.1"/>
</dbReference>
<protein>
    <recommendedName>
        <fullName evidence="6">RNA polymerase sigma factor 70 region 4 type 2 domain-containing protein</fullName>
    </recommendedName>
</protein>
<dbReference type="InterPro" id="IPR013249">
    <property type="entry name" value="RNA_pol_sigma70_r4_t2"/>
</dbReference>
<feature type="compositionally biased region" description="Low complexity" evidence="5">
    <location>
        <begin position="13"/>
        <end position="22"/>
    </location>
</feature>
<dbReference type="PANTHER" id="PTHR43133">
    <property type="entry name" value="RNA POLYMERASE ECF-TYPE SIGMA FACTO"/>
    <property type="match status" value="1"/>
</dbReference>
<organism evidence="7 8">
    <name type="scientific">Streptomyces antimycoticus</name>
    <dbReference type="NCBI Taxonomy" id="68175"/>
    <lineage>
        <taxon>Bacteria</taxon>
        <taxon>Bacillati</taxon>
        <taxon>Actinomycetota</taxon>
        <taxon>Actinomycetes</taxon>
        <taxon>Kitasatosporales</taxon>
        <taxon>Streptomycetaceae</taxon>
        <taxon>Streptomyces</taxon>
        <taxon>Streptomyces violaceusniger group</taxon>
    </lineage>
</organism>
<evidence type="ECO:0000259" key="6">
    <source>
        <dbReference type="Pfam" id="PF08281"/>
    </source>
</evidence>
<comment type="similarity">
    <text evidence="1">Belongs to the sigma-70 factor family. ECF subfamily.</text>
</comment>